<gene>
    <name evidence="2" type="ORF">H8F21_15045</name>
</gene>
<dbReference type="EMBL" id="JACOPV010000009">
    <property type="protein sequence ID" value="MBM5458881.1"/>
    <property type="molecule type" value="Genomic_DNA"/>
</dbReference>
<organism evidence="2 3">
    <name type="scientific">Pseudomonas arcuscaelestis</name>
    <dbReference type="NCBI Taxonomy" id="2710591"/>
    <lineage>
        <taxon>Bacteria</taxon>
        <taxon>Pseudomonadati</taxon>
        <taxon>Pseudomonadota</taxon>
        <taxon>Gammaproteobacteria</taxon>
        <taxon>Pseudomonadales</taxon>
        <taxon>Pseudomonadaceae</taxon>
        <taxon>Pseudomonas</taxon>
    </lineage>
</organism>
<evidence type="ECO:0000313" key="3">
    <source>
        <dbReference type="Proteomes" id="UP000745663"/>
    </source>
</evidence>
<proteinExistence type="predicted"/>
<keyword evidence="1" id="KW-1133">Transmembrane helix</keyword>
<keyword evidence="1" id="KW-0812">Transmembrane</keyword>
<evidence type="ECO:0000313" key="2">
    <source>
        <dbReference type="EMBL" id="MBM5458881.1"/>
    </source>
</evidence>
<feature type="transmembrane region" description="Helical" evidence="1">
    <location>
        <begin position="120"/>
        <end position="137"/>
    </location>
</feature>
<keyword evidence="3" id="KW-1185">Reference proteome</keyword>
<dbReference type="Proteomes" id="UP000745663">
    <property type="component" value="Unassembled WGS sequence"/>
</dbReference>
<name>A0ABS2BZ26_9PSED</name>
<protein>
    <submittedName>
        <fullName evidence="2">Uncharacterized protein</fullName>
    </submittedName>
</protein>
<reference evidence="2 3" key="1">
    <citation type="submission" date="2020-08" db="EMBL/GenBank/DDBJ databases">
        <title>Description of novel Pseudomonas species.</title>
        <authorList>
            <person name="Duman M."/>
            <person name="Mulet M."/>
            <person name="Altun S."/>
            <person name="Saticioglu I.B."/>
            <person name="Lalucat J."/>
            <person name="Garcia-Valdes E."/>
        </authorList>
    </citation>
    <scope>NUCLEOTIDE SEQUENCE [LARGE SCALE GENOMIC DNA]</scope>
    <source>
        <strain evidence="2 3">P66</strain>
    </source>
</reference>
<evidence type="ECO:0000256" key="1">
    <source>
        <dbReference type="SAM" id="Phobius"/>
    </source>
</evidence>
<dbReference type="RefSeq" id="WP_203584803.1">
    <property type="nucleotide sequence ID" value="NZ_JACOPV010000009.1"/>
</dbReference>
<sequence length="158" mass="17468">MDKSTGAPKPPKQKQIYTTLFALTALILAQFLTSTVWLHYSLLAIGGAGFALCAVLELQHDWAHKKWLKTQPDSADPFRGAPDLPHLKQCLALTIGFSALVALGKYGLPLSDTGFSAKDWWVIPLILLTFAGFGYAGRIQKKHNKAYLAWRDSHPPHM</sequence>
<comment type="caution">
    <text evidence="2">The sequence shown here is derived from an EMBL/GenBank/DDBJ whole genome shotgun (WGS) entry which is preliminary data.</text>
</comment>
<feature type="transmembrane region" description="Helical" evidence="1">
    <location>
        <begin position="16"/>
        <end position="32"/>
    </location>
</feature>
<feature type="transmembrane region" description="Helical" evidence="1">
    <location>
        <begin position="38"/>
        <end position="58"/>
    </location>
</feature>
<keyword evidence="1" id="KW-0472">Membrane</keyword>
<accession>A0ABS2BZ26</accession>